<evidence type="ECO:0000313" key="4">
    <source>
        <dbReference type="Proteomes" id="UP000635477"/>
    </source>
</evidence>
<feature type="domain" description="F-box" evidence="2">
    <location>
        <begin position="179"/>
        <end position="229"/>
    </location>
</feature>
<dbReference type="Pfam" id="PF00646">
    <property type="entry name" value="F-box"/>
    <property type="match status" value="1"/>
</dbReference>
<dbReference type="Proteomes" id="UP000635477">
    <property type="component" value="Unassembled WGS sequence"/>
</dbReference>
<dbReference type="AlphaFoldDB" id="A0A8H4XIJ4"/>
<evidence type="ECO:0000259" key="2">
    <source>
        <dbReference type="PROSITE" id="PS50181"/>
    </source>
</evidence>
<feature type="compositionally biased region" description="Polar residues" evidence="1">
    <location>
        <begin position="165"/>
        <end position="177"/>
    </location>
</feature>
<feature type="compositionally biased region" description="Polar residues" evidence="1">
    <location>
        <begin position="499"/>
        <end position="515"/>
    </location>
</feature>
<dbReference type="EMBL" id="JABEYC010000589">
    <property type="protein sequence ID" value="KAF4975906.1"/>
    <property type="molecule type" value="Genomic_DNA"/>
</dbReference>
<feature type="region of interest" description="Disordered" evidence="1">
    <location>
        <begin position="499"/>
        <end position="519"/>
    </location>
</feature>
<feature type="region of interest" description="Disordered" evidence="1">
    <location>
        <begin position="146"/>
        <end position="177"/>
    </location>
</feature>
<proteinExistence type="predicted"/>
<organism evidence="3 4">
    <name type="scientific">Fusarium zealandicum</name>
    <dbReference type="NCBI Taxonomy" id="1053134"/>
    <lineage>
        <taxon>Eukaryota</taxon>
        <taxon>Fungi</taxon>
        <taxon>Dikarya</taxon>
        <taxon>Ascomycota</taxon>
        <taxon>Pezizomycotina</taxon>
        <taxon>Sordariomycetes</taxon>
        <taxon>Hypocreomycetidae</taxon>
        <taxon>Hypocreales</taxon>
        <taxon>Nectriaceae</taxon>
        <taxon>Fusarium</taxon>
        <taxon>Fusarium staphyleae species complex</taxon>
    </lineage>
</organism>
<dbReference type="PROSITE" id="PS50181">
    <property type="entry name" value="FBOX"/>
    <property type="match status" value="1"/>
</dbReference>
<feature type="region of interest" description="Disordered" evidence="1">
    <location>
        <begin position="407"/>
        <end position="430"/>
    </location>
</feature>
<protein>
    <recommendedName>
        <fullName evidence="2">F-box domain-containing protein</fullName>
    </recommendedName>
</protein>
<dbReference type="InterPro" id="IPR036047">
    <property type="entry name" value="F-box-like_dom_sf"/>
</dbReference>
<evidence type="ECO:0000256" key="1">
    <source>
        <dbReference type="SAM" id="MobiDB-lite"/>
    </source>
</evidence>
<reference evidence="3" key="2">
    <citation type="submission" date="2020-05" db="EMBL/GenBank/DDBJ databases">
        <authorList>
            <person name="Kim H.-S."/>
            <person name="Proctor R.H."/>
            <person name="Brown D.W."/>
        </authorList>
    </citation>
    <scope>NUCLEOTIDE SEQUENCE</scope>
    <source>
        <strain evidence="3">NRRL 22465</strain>
    </source>
</reference>
<accession>A0A8H4XIJ4</accession>
<keyword evidence="4" id="KW-1185">Reference proteome</keyword>
<comment type="caution">
    <text evidence="3">The sequence shown here is derived from an EMBL/GenBank/DDBJ whole genome shotgun (WGS) entry which is preliminary data.</text>
</comment>
<dbReference type="OrthoDB" id="5334391at2759"/>
<dbReference type="InterPro" id="IPR001810">
    <property type="entry name" value="F-box_dom"/>
</dbReference>
<evidence type="ECO:0000313" key="3">
    <source>
        <dbReference type="EMBL" id="KAF4975906.1"/>
    </source>
</evidence>
<dbReference type="CDD" id="cd09917">
    <property type="entry name" value="F-box_SF"/>
    <property type="match status" value="1"/>
</dbReference>
<reference evidence="3" key="1">
    <citation type="journal article" date="2020" name="BMC Genomics">
        <title>Correction to: Identification and distribution of gene clusters required for synthesis of sphingolipid metabolism inhibitors in diverse species of the filamentous fungus Fusarium.</title>
        <authorList>
            <person name="Kim H.S."/>
            <person name="Lohmar J.M."/>
            <person name="Busman M."/>
            <person name="Brown D.W."/>
            <person name="Naumann T.A."/>
            <person name="Divon H.H."/>
            <person name="Lysoe E."/>
            <person name="Uhlig S."/>
            <person name="Proctor R.H."/>
        </authorList>
    </citation>
    <scope>NUCLEOTIDE SEQUENCE</scope>
    <source>
        <strain evidence="3">NRRL 22465</strain>
    </source>
</reference>
<dbReference type="SUPFAM" id="SSF81383">
    <property type="entry name" value="F-box domain"/>
    <property type="match status" value="1"/>
</dbReference>
<sequence length="742" mass="83754">MQGVILASTLPRLDNSYALFTLDFFPHLCLALITSREVGCDPPRTEQDMKQPLPRLRSLRACLKRTRKSKRQHQPDDSDPQVLDLIRILSAEPITNSQAWYALEPDVFLSTLSCPSLEGDTQTLDSPTTDSQSWYALSRKTTLNSLMIPSPRSESQPLETRDPLSYSSREQSHDSPNQSVGLINLPYEIFLDVFKLLPISEAIRCRRVCKALRQALTGQILCASLILEYFPFAREGRILRSWITEQPCPEAEGNDHESTDWAAVFAQLARRYWHLSQATPWKTIKIKTRKGQEGLHGMLPWHRFLSSSDETASFHYWDPLWTISSEDGLIVYLDPGGSPQEPLQFCAQDIETGEVYPVPFHLSHGLIIRIHLNEGVLLFTLMLPTAQGHQIFIEAFDVIRRRPATFLPRHDDKDGGRSSERTGNPDKQPYQAAWAFSSRGRFQLGRMPQLSSHNDRIFCAHNNTHFTLYSWTLNYEAGWIADPPEEELTVWDIRVSPDQGLSQNTDATSSNNSTPKKPGCIMRLANNDLDALGLRQQFTPRFRGMEIDKTTWDPQTRSPCGRFYVIEDNHHALAGPHGGNQSISGHHVTRTGYPLAKDGLLRQESCSGSTFTIRESHVADALSRDHSSVFRCTRHGLGTSQCWRHNSFPFITISRGHDAAASVEFAAHQHFACKAISVSVPAGLYGQRSALTVQGSDSRYDREERFLEKGMWDSLMGKGHICGDERWLVGEDGDGDITILRF</sequence>
<feature type="compositionally biased region" description="Basic and acidic residues" evidence="1">
    <location>
        <begin position="408"/>
        <end position="424"/>
    </location>
</feature>
<dbReference type="Gene3D" id="1.20.1280.50">
    <property type="match status" value="1"/>
</dbReference>
<feature type="compositionally biased region" description="Polar residues" evidence="1">
    <location>
        <begin position="146"/>
        <end position="158"/>
    </location>
</feature>
<gene>
    <name evidence="3" type="ORF">FZEAL_7379</name>
</gene>
<dbReference type="SMART" id="SM00256">
    <property type="entry name" value="FBOX"/>
    <property type="match status" value="1"/>
</dbReference>
<name>A0A8H4XIJ4_9HYPO</name>